<gene>
    <name evidence="1" type="ORF">V5799_008794</name>
</gene>
<evidence type="ECO:0000313" key="2">
    <source>
        <dbReference type="Proteomes" id="UP001321473"/>
    </source>
</evidence>
<organism evidence="1 2">
    <name type="scientific">Amblyomma americanum</name>
    <name type="common">Lone star tick</name>
    <dbReference type="NCBI Taxonomy" id="6943"/>
    <lineage>
        <taxon>Eukaryota</taxon>
        <taxon>Metazoa</taxon>
        <taxon>Ecdysozoa</taxon>
        <taxon>Arthropoda</taxon>
        <taxon>Chelicerata</taxon>
        <taxon>Arachnida</taxon>
        <taxon>Acari</taxon>
        <taxon>Parasitiformes</taxon>
        <taxon>Ixodida</taxon>
        <taxon>Ixodoidea</taxon>
        <taxon>Ixodidae</taxon>
        <taxon>Amblyomminae</taxon>
        <taxon>Amblyomma</taxon>
    </lineage>
</organism>
<reference evidence="1 2" key="1">
    <citation type="journal article" date="2023" name="Arcadia Sci">
        <title>De novo assembly of a long-read Amblyomma americanum tick genome.</title>
        <authorList>
            <person name="Chou S."/>
            <person name="Poskanzer K.E."/>
            <person name="Rollins M."/>
            <person name="Thuy-Boun P.S."/>
        </authorList>
    </citation>
    <scope>NUCLEOTIDE SEQUENCE [LARGE SCALE GENOMIC DNA]</scope>
    <source>
        <strain evidence="1">F_SG_1</strain>
        <tissue evidence="1">Salivary glands</tissue>
    </source>
</reference>
<keyword evidence="2" id="KW-1185">Reference proteome</keyword>
<comment type="caution">
    <text evidence="1">The sequence shown here is derived from an EMBL/GenBank/DDBJ whole genome shotgun (WGS) entry which is preliminary data.</text>
</comment>
<protein>
    <recommendedName>
        <fullName evidence="3">Chitinase</fullName>
    </recommendedName>
</protein>
<dbReference type="AlphaFoldDB" id="A0AAQ4FDP6"/>
<dbReference type="EMBL" id="JARKHS020004205">
    <property type="protein sequence ID" value="KAK8784845.1"/>
    <property type="molecule type" value="Genomic_DNA"/>
</dbReference>
<evidence type="ECO:0000313" key="1">
    <source>
        <dbReference type="EMBL" id="KAK8784845.1"/>
    </source>
</evidence>
<evidence type="ECO:0008006" key="3">
    <source>
        <dbReference type="Google" id="ProtNLM"/>
    </source>
</evidence>
<proteinExistence type="predicted"/>
<accession>A0AAQ4FDP6</accession>
<dbReference type="Gene3D" id="3.20.20.80">
    <property type="entry name" value="Glycosidases"/>
    <property type="match status" value="1"/>
</dbReference>
<sequence length="89" mass="10140">MEQGLQALLDRGASRRKLVLGVAFYGRVYRLASADNTGLHAPIDLLNRPKRGAFLRSDDIHAYFECRELVRQRRLFALLEALTQANVKQ</sequence>
<name>A0AAQ4FDP6_AMBAM</name>
<dbReference type="Proteomes" id="UP001321473">
    <property type="component" value="Unassembled WGS sequence"/>
</dbReference>